<dbReference type="EMBL" id="QFZK01000002">
    <property type="protein sequence ID" value="RFO98307.1"/>
    <property type="molecule type" value="Genomic_DNA"/>
</dbReference>
<dbReference type="Pfam" id="PF01734">
    <property type="entry name" value="Patatin"/>
    <property type="match status" value="1"/>
</dbReference>
<dbReference type="OrthoDB" id="9798773at2"/>
<dbReference type="Proteomes" id="UP000260665">
    <property type="component" value="Unassembled WGS sequence"/>
</dbReference>
<evidence type="ECO:0000259" key="5">
    <source>
        <dbReference type="PROSITE" id="PS51635"/>
    </source>
</evidence>
<evidence type="ECO:0000256" key="4">
    <source>
        <dbReference type="PROSITE-ProRule" id="PRU01161"/>
    </source>
</evidence>
<dbReference type="InterPro" id="IPR002641">
    <property type="entry name" value="PNPLA_dom"/>
</dbReference>
<proteinExistence type="predicted"/>
<dbReference type="SUPFAM" id="SSF52151">
    <property type="entry name" value="FabD/lysophospholipase-like"/>
    <property type="match status" value="1"/>
</dbReference>
<dbReference type="PROSITE" id="PS51635">
    <property type="entry name" value="PNPLA"/>
    <property type="match status" value="1"/>
</dbReference>
<keyword evidence="7" id="KW-1185">Reference proteome</keyword>
<dbReference type="PANTHER" id="PTHR14226:SF57">
    <property type="entry name" value="BLR7027 PROTEIN"/>
    <property type="match status" value="1"/>
</dbReference>
<comment type="caution">
    <text evidence="6">The sequence shown here is derived from an EMBL/GenBank/DDBJ whole genome shotgun (WGS) entry which is preliminary data.</text>
</comment>
<feature type="active site" description="Proton acceptor" evidence="4">
    <location>
        <position position="225"/>
    </location>
</feature>
<gene>
    <name evidence="6" type="ORF">DIC66_04975</name>
</gene>
<comment type="caution">
    <text evidence="4">Lacks conserved residue(s) required for the propagation of feature annotation.</text>
</comment>
<dbReference type="Gene3D" id="3.40.1090.10">
    <property type="entry name" value="Cytosolic phospholipase A2 catalytic domain"/>
    <property type="match status" value="1"/>
</dbReference>
<keyword evidence="2 4" id="KW-0442">Lipid degradation</keyword>
<reference evidence="6 7" key="1">
    <citation type="submission" date="2018-05" db="EMBL/GenBank/DDBJ databases">
        <title>Rhodoferax soyangensis sp.nov., isolated from an oligotrophic freshwater lake.</title>
        <authorList>
            <person name="Park M."/>
        </authorList>
    </citation>
    <scope>NUCLEOTIDE SEQUENCE [LARGE SCALE GENOMIC DNA]</scope>
    <source>
        <strain evidence="6 7">IMCC26218</strain>
    </source>
</reference>
<evidence type="ECO:0000256" key="1">
    <source>
        <dbReference type="ARBA" id="ARBA00022801"/>
    </source>
</evidence>
<sequence>MVAETKRRRPAGLMLSGGGARAAYQVGVLEAIADIRLRCGAGNEPNPFPIITGTSAGAINAAALACGADNFDATVRMIADTWRHFSADQVYRADHLSMLRSGAKWMTLLSAGWLLAKWRRIKPRSLLDNSPLSDLLARLVPLERLPELIRTGHVQALAVTASSYSSGEHVTFFDGDKRLMPWVRSQRLAVRGRISHAHLLASSAIPFVFPATELQISGHMEYFGDGSMRQSAPVAPAIHLGAERLLVVGAGRMSEPKGQAPGNNGSANSYPSIAQIAGHALSNIFLDALAVDVERVRRINHTLQLVPEALRQQSALKPIELLVIAPSQRLDVLASRHIDELPHAVRTMLGGVGVSSAQADVKGSALASYLLFESSYTSELMALGYADAQKQRAEVCAFFGWTDPEAATFRVRAGQPFVERRSDPLRVR</sequence>
<dbReference type="AlphaFoldDB" id="A0A3E1RG04"/>
<feature type="short sequence motif" description="GXSXG" evidence="4">
    <location>
        <begin position="53"/>
        <end position="57"/>
    </location>
</feature>
<name>A0A3E1RG04_9BURK</name>
<dbReference type="InterPro" id="IPR016035">
    <property type="entry name" value="Acyl_Trfase/lysoPLipase"/>
</dbReference>
<evidence type="ECO:0000256" key="3">
    <source>
        <dbReference type="ARBA" id="ARBA00023098"/>
    </source>
</evidence>
<keyword evidence="3 4" id="KW-0443">Lipid metabolism</keyword>
<keyword evidence="1 4" id="KW-0378">Hydrolase</keyword>
<dbReference type="PANTHER" id="PTHR14226">
    <property type="entry name" value="NEUROPATHY TARGET ESTERASE/SWISS CHEESE D.MELANOGASTER"/>
    <property type="match status" value="1"/>
</dbReference>
<dbReference type="InterPro" id="IPR050301">
    <property type="entry name" value="NTE"/>
</dbReference>
<evidence type="ECO:0000256" key="2">
    <source>
        <dbReference type="ARBA" id="ARBA00022963"/>
    </source>
</evidence>
<evidence type="ECO:0000313" key="6">
    <source>
        <dbReference type="EMBL" id="RFO98307.1"/>
    </source>
</evidence>
<evidence type="ECO:0000313" key="7">
    <source>
        <dbReference type="Proteomes" id="UP000260665"/>
    </source>
</evidence>
<dbReference type="GO" id="GO:0016787">
    <property type="term" value="F:hydrolase activity"/>
    <property type="evidence" value="ECO:0007669"/>
    <property type="project" value="UniProtKB-UniRule"/>
</dbReference>
<feature type="domain" description="PNPLA" evidence="5">
    <location>
        <begin position="13"/>
        <end position="238"/>
    </location>
</feature>
<protein>
    <submittedName>
        <fullName evidence="6">Patatin</fullName>
    </submittedName>
</protein>
<dbReference type="GO" id="GO:0016042">
    <property type="term" value="P:lipid catabolic process"/>
    <property type="evidence" value="ECO:0007669"/>
    <property type="project" value="UniProtKB-UniRule"/>
</dbReference>
<organism evidence="6 7">
    <name type="scientific">Rhodoferax lacus</name>
    <dbReference type="NCBI Taxonomy" id="2184758"/>
    <lineage>
        <taxon>Bacteria</taxon>
        <taxon>Pseudomonadati</taxon>
        <taxon>Pseudomonadota</taxon>
        <taxon>Betaproteobacteria</taxon>
        <taxon>Burkholderiales</taxon>
        <taxon>Comamonadaceae</taxon>
        <taxon>Rhodoferax</taxon>
    </lineage>
</organism>
<accession>A0A3E1RG04</accession>
<feature type="active site" description="Nucleophile" evidence="4">
    <location>
        <position position="55"/>
    </location>
</feature>